<dbReference type="EMBL" id="KL662111">
    <property type="protein sequence ID" value="KFM25083.1"/>
    <property type="molecule type" value="Genomic_DNA"/>
</dbReference>
<dbReference type="InterPro" id="IPR052334">
    <property type="entry name" value="G8_domain-comF-like"/>
</dbReference>
<evidence type="ECO:0000259" key="7">
    <source>
        <dbReference type="PROSITE" id="PS51484"/>
    </source>
</evidence>
<evidence type="ECO:0000256" key="2">
    <source>
        <dbReference type="ARBA" id="ARBA00022840"/>
    </source>
</evidence>
<dbReference type="GO" id="GO:0003873">
    <property type="term" value="F:6-phosphofructo-2-kinase activity"/>
    <property type="evidence" value="ECO:0007669"/>
    <property type="project" value="InterPro"/>
</dbReference>
<evidence type="ECO:0000256" key="4">
    <source>
        <dbReference type="ARBA" id="ARBA00038413"/>
    </source>
</evidence>
<dbReference type="InterPro" id="IPR027417">
    <property type="entry name" value="P-loop_NTPase"/>
</dbReference>
<dbReference type="InterPro" id="IPR019316">
    <property type="entry name" value="G8_domain"/>
</dbReference>
<feature type="region of interest" description="Disordered" evidence="5">
    <location>
        <begin position="1082"/>
        <end position="1109"/>
    </location>
</feature>
<sequence length="1791" mass="195332">MELRPPCTLVAGLLLALISSASAQLGLGSQGNVPTCNTTVSVDSLTSPGGVSSCIIVTNLFPRQCGCVANTCNPSDPYGSVNCNICLRGWGIYSSIDECMGAGEVVINADPVYPDPTYPTPTCPSTAPTADGRTDCPFLASGLKRWNDPATWGGTVPSPGTSITLPANSKVLLSGCMISATATYTQVIIPATSELILDDNTLVWNLGSIDVYGALRGGSATCRLNSRLTFLFHTVNGISTFLFGIRVRPGGTIQLHGALYTPTWTRLGASITPGSTQVTLKEAVNWQPGQQVAISTTIWRDAQNNQNEVRTIQSVSADGKTLTLTAGTQFYHYGGAEYQAEVGLLSRNILIAGEASMDSTKLGPHIRIEGGGSISGTQVYRGGQYNVMGAYPFHYHLIGNGAGMTLSDNSVYKSYFRCYVVHATSFATLKNNVAFNSQGHCYYLEDGVEEQNVIDRNLAMFVNILGTPAAGIDQSGVTLTTSGTGLENPSDSSAAGFYVTNPYNTLTNNAASGGYSGFFYPVLPAPIGLSRSTQLVPSQRPLLKFDSNTAHSSGYYWENAGCIYFGGKLYYNGNDLTYYSGRVEFDTRALDGVTKGFMDFTNTKSFLCMSGHMSWGARMQLLNYTAYDIVRGATMFGSALIQDGYIQYSSANPNSAFPGATADLPPAAGFQWYDTSTQTIIADTTFANYTYQPSLGTFRPSVFYSMTHSDEFKPLYMSVAKDISYVNVDYDAIMRLDVKQTGASRMFNFIDWDGSVTLSTGPQIVGGWPTWWNLASDCFFQSNWNTWTCPQRDAQIPARLEFRVPGYTNQWGTGTAASPDPSNYIGFISQFGYQGTAARSMVITRNEGITGVTGTTGWYTHIDSGAPKTFQLYLTQLLKGTSIIFATRYPAGTTFTISRQYQYYPGNNVNIGAATSLSALVSNAMSTYFFDGTYLYIKVVDPGDAETEGSFFSRAGAFIPGTRYFSGESWMLSGDYCAQTCGSQTWMIEGNYCARLVSQSNPVPQPATDHLAQPLPCPVTQSFAEPITQPSGILQTWMIEGNYCASESFMTSGNYCQITCGRCPTASPSAAANSILAGSVSEQSPSPSAFAAPSPVAFGPPPSLEEDSVDFFEDEPPQLISQRLSAPLAPVSQLPPAEEEDTDAFLPPVAPITLTEQSPAAVPDEVLGGFEEDDESDLFMEDEPLGPMAEAVTGLEAFLTGYSCDANELVDGTYCQLSCQRCFWNEKAASEKAGARLGNRTGSTPTLSAKNKGEETSAESPTHIIFKDLKLLADHNYESEEEGTQDQDVSPGGSIKITGSSGGKPRLKRVDRQKLIVILVGLPARGKTFLCNKLMCYLNWLGHPTRHFNVGMYRRNAADQEEKHDAAFFDPGNAKGQEVRHRALLAALDDMEAWLATDSAQVAVIDATNTTEERREELKCRFHGTWQYLFIESICNDEVVLHQNYKWKMLYSPDYKNMDPKEAWEDFTARIKKYEAIYETITDRRLHYIKLIDMVTGKGYMDVNRISGYIPGKMVFFLMQVCKGLGQRRRIWLTRHGESEYNTMGKIGGNSGLSLRGQVYARLLPQILMDRVVPLAGSAPPPVAVWTSTLARTIITASGLPFPKVQWKALDEIQAGICEGMTYREIAARLPGEYELRRRDKLRYRYPSGESYMDVIQRLDPVISEVERERECVCIVAHQAVLRALYGYFMNRPLAEVPSLNIPLHTIMELTPQPDGTMAETRFEVDVDLAAAREGLAGDGGGEKGGDHQKAARGMPRSASLAELRAKSFVRQLDAFGRLSSDSDDPGRLMP</sequence>
<dbReference type="SMART" id="SM00855">
    <property type="entry name" value="PGAM"/>
    <property type="match status" value="1"/>
</dbReference>
<accession>A0A087SH79</accession>
<dbReference type="Gene3D" id="3.40.50.300">
    <property type="entry name" value="P-loop containing nucleotide triphosphate hydrolases"/>
    <property type="match status" value="1"/>
</dbReference>
<organism evidence="8 9">
    <name type="scientific">Auxenochlorella protothecoides</name>
    <name type="common">Green microalga</name>
    <name type="synonym">Chlorella protothecoides</name>
    <dbReference type="NCBI Taxonomy" id="3075"/>
    <lineage>
        <taxon>Eukaryota</taxon>
        <taxon>Viridiplantae</taxon>
        <taxon>Chlorophyta</taxon>
        <taxon>core chlorophytes</taxon>
        <taxon>Trebouxiophyceae</taxon>
        <taxon>Chlorellales</taxon>
        <taxon>Chlorellaceae</taxon>
        <taxon>Auxenochlorella</taxon>
    </lineage>
</organism>
<dbReference type="Pfam" id="PF10162">
    <property type="entry name" value="G8"/>
    <property type="match status" value="1"/>
</dbReference>
<dbReference type="PANTHER" id="PTHR47687">
    <property type="entry name" value="G8 DOMAIN-CONTAINING PROTEIN DDB_G0288475-RELATED"/>
    <property type="match status" value="1"/>
</dbReference>
<dbReference type="SMART" id="SM01225">
    <property type="entry name" value="G8"/>
    <property type="match status" value="1"/>
</dbReference>
<dbReference type="SUPFAM" id="SSF53254">
    <property type="entry name" value="Phosphoglycerate mutase-like"/>
    <property type="match status" value="1"/>
</dbReference>
<keyword evidence="2" id="KW-0067">ATP-binding</keyword>
<keyword evidence="6" id="KW-0732">Signal</keyword>
<proteinExistence type="inferred from homology"/>
<dbReference type="OrthoDB" id="2014213at2759"/>
<dbReference type="GeneID" id="23613353"/>
<dbReference type="GO" id="GO:0006000">
    <property type="term" value="P:fructose metabolic process"/>
    <property type="evidence" value="ECO:0007669"/>
    <property type="project" value="InterPro"/>
</dbReference>
<dbReference type="GO" id="GO:0005524">
    <property type="term" value="F:ATP binding"/>
    <property type="evidence" value="ECO:0007669"/>
    <property type="project" value="UniProtKB-KW"/>
</dbReference>
<dbReference type="InterPro" id="IPR013078">
    <property type="entry name" value="His_Pase_superF_clade-1"/>
</dbReference>
<feature type="region of interest" description="Disordered" evidence="5">
    <location>
        <begin position="1735"/>
        <end position="1759"/>
    </location>
</feature>
<dbReference type="InterPro" id="IPR029033">
    <property type="entry name" value="His_PPase_superfam"/>
</dbReference>
<feature type="region of interest" description="Disordered" evidence="5">
    <location>
        <begin position="1235"/>
        <end position="1260"/>
    </location>
</feature>
<dbReference type="Pfam" id="PF00300">
    <property type="entry name" value="His_Phos_1"/>
    <property type="match status" value="1"/>
</dbReference>
<feature type="compositionally biased region" description="Low complexity" evidence="5">
    <location>
        <begin position="1084"/>
        <end position="1097"/>
    </location>
</feature>
<dbReference type="CDD" id="cd07067">
    <property type="entry name" value="HP_PGM_like"/>
    <property type="match status" value="1"/>
</dbReference>
<evidence type="ECO:0000256" key="3">
    <source>
        <dbReference type="ARBA" id="ARBA00023180"/>
    </source>
</evidence>
<evidence type="ECO:0000256" key="5">
    <source>
        <dbReference type="SAM" id="MobiDB-lite"/>
    </source>
</evidence>
<dbReference type="KEGG" id="apro:F751_1962"/>
<evidence type="ECO:0000256" key="1">
    <source>
        <dbReference type="ARBA" id="ARBA00022741"/>
    </source>
</evidence>
<name>A0A087SH79_AUXPR</name>
<dbReference type="InterPro" id="IPR001345">
    <property type="entry name" value="PG/BPGM_mutase_AS"/>
</dbReference>
<feature type="compositionally biased region" description="Basic and acidic residues" evidence="5">
    <location>
        <begin position="1741"/>
        <end position="1750"/>
    </location>
</feature>
<gene>
    <name evidence="8" type="ORF">F751_1962</name>
</gene>
<evidence type="ECO:0000256" key="6">
    <source>
        <dbReference type="SAM" id="SignalP"/>
    </source>
</evidence>
<dbReference type="InterPro" id="IPR003094">
    <property type="entry name" value="6Pfruct_kin"/>
</dbReference>
<protein>
    <submittedName>
        <fullName evidence="8">G8 domain-containing protein</fullName>
    </submittedName>
</protein>
<dbReference type="eggNOG" id="KOG0234">
    <property type="taxonomic scope" value="Eukaryota"/>
</dbReference>
<evidence type="ECO:0000313" key="8">
    <source>
        <dbReference type="EMBL" id="KFM25083.1"/>
    </source>
</evidence>
<feature type="chain" id="PRO_5001828839" evidence="6">
    <location>
        <begin position="24"/>
        <end position="1791"/>
    </location>
</feature>
<evidence type="ECO:0000313" key="9">
    <source>
        <dbReference type="Proteomes" id="UP000028924"/>
    </source>
</evidence>
<feature type="compositionally biased region" description="Low complexity" evidence="5">
    <location>
        <begin position="1290"/>
        <end position="1299"/>
    </location>
</feature>
<dbReference type="InterPro" id="IPR055401">
    <property type="entry name" value="CEMIP_beta-hel_dom"/>
</dbReference>
<keyword evidence="1" id="KW-0547">Nucleotide-binding</keyword>
<dbReference type="PROSITE" id="PS00175">
    <property type="entry name" value="PG_MUTASE"/>
    <property type="match status" value="1"/>
</dbReference>
<dbReference type="STRING" id="3075.A0A087SH79"/>
<dbReference type="PANTHER" id="PTHR47687:SF4">
    <property type="entry name" value="G8 DOMAIN-CONTAINING PROTEIN DDB_G0286311-RELATED"/>
    <property type="match status" value="1"/>
</dbReference>
<dbReference type="Proteomes" id="UP000028924">
    <property type="component" value="Unassembled WGS sequence"/>
</dbReference>
<dbReference type="GO" id="GO:0006003">
    <property type="term" value="P:fructose 2,6-bisphosphate metabolic process"/>
    <property type="evidence" value="ECO:0007669"/>
    <property type="project" value="InterPro"/>
</dbReference>
<dbReference type="Pfam" id="PF01591">
    <property type="entry name" value="6PF2K"/>
    <property type="match status" value="1"/>
</dbReference>
<dbReference type="PRINTS" id="PR00991">
    <property type="entry name" value="6PFRUCTKNASE"/>
</dbReference>
<dbReference type="FunFam" id="3.40.50.300:FF:000644">
    <property type="entry name" value="GpmB, Fructose-2,6-bisphosphatase"/>
    <property type="match status" value="1"/>
</dbReference>
<feature type="signal peptide" evidence="6">
    <location>
        <begin position="1"/>
        <end position="23"/>
    </location>
</feature>
<dbReference type="InterPro" id="IPR013079">
    <property type="entry name" value="6Phosfructo_kin"/>
</dbReference>
<keyword evidence="9" id="KW-1185">Reference proteome</keyword>
<feature type="compositionally biased region" description="Polar residues" evidence="5">
    <location>
        <begin position="1240"/>
        <end position="1249"/>
    </location>
</feature>
<feature type="domain" description="G8" evidence="7">
    <location>
        <begin position="150"/>
        <end position="269"/>
    </location>
</feature>
<dbReference type="RefSeq" id="XP_011397971.1">
    <property type="nucleotide sequence ID" value="XM_011399669.1"/>
</dbReference>
<dbReference type="Pfam" id="PF24606">
    <property type="entry name" value="CEMIP_beta-hel"/>
    <property type="match status" value="1"/>
</dbReference>
<feature type="region of interest" description="Disordered" evidence="5">
    <location>
        <begin position="1278"/>
        <end position="1306"/>
    </location>
</feature>
<reference evidence="8 9" key="1">
    <citation type="journal article" date="2014" name="BMC Genomics">
        <title>Oil accumulation mechanisms of the oleaginous microalga Chlorella protothecoides revealed through its genome, transcriptomes, and proteomes.</title>
        <authorList>
            <person name="Gao C."/>
            <person name="Wang Y."/>
            <person name="Shen Y."/>
            <person name="Yan D."/>
            <person name="He X."/>
            <person name="Dai J."/>
            <person name="Wu Q."/>
        </authorList>
    </citation>
    <scope>NUCLEOTIDE SEQUENCE [LARGE SCALE GENOMIC DNA]</scope>
    <source>
        <strain evidence="8 9">0710</strain>
    </source>
</reference>
<keyword evidence="3" id="KW-0325">Glycoprotein</keyword>
<dbReference type="PROSITE" id="PS51484">
    <property type="entry name" value="G8"/>
    <property type="match status" value="1"/>
</dbReference>
<dbReference type="SUPFAM" id="SSF52540">
    <property type="entry name" value="P-loop containing nucleoside triphosphate hydrolases"/>
    <property type="match status" value="1"/>
</dbReference>
<dbReference type="Gene3D" id="3.40.50.1240">
    <property type="entry name" value="Phosphoglycerate mutase-like"/>
    <property type="match status" value="1"/>
</dbReference>
<comment type="similarity">
    <text evidence="4">Belongs to the comF family.</text>
</comment>
<dbReference type="FunFam" id="3.40.50.1240:FF:000006">
    <property type="entry name" value="6-phosphofructo-2-kinase/fructose-2, 6-bisphosphatase"/>
    <property type="match status" value="1"/>
</dbReference>